<accession>A0A239EA60</accession>
<name>A0A239EA60_9BACT</name>
<evidence type="ECO:0000313" key="1">
    <source>
        <dbReference type="EMBL" id="SNS41516.1"/>
    </source>
</evidence>
<dbReference type="Proteomes" id="UP000198356">
    <property type="component" value="Unassembled WGS sequence"/>
</dbReference>
<keyword evidence="2" id="KW-1185">Reference proteome</keyword>
<dbReference type="SUPFAM" id="SSF53474">
    <property type="entry name" value="alpha/beta-Hydrolases"/>
    <property type="match status" value="1"/>
</dbReference>
<dbReference type="AlphaFoldDB" id="A0A239EA60"/>
<dbReference type="PANTHER" id="PTHR48098">
    <property type="entry name" value="ENTEROCHELIN ESTERASE-RELATED"/>
    <property type="match status" value="1"/>
</dbReference>
<dbReference type="InterPro" id="IPR029058">
    <property type="entry name" value="AB_hydrolase_fold"/>
</dbReference>
<dbReference type="Gene3D" id="3.40.50.1820">
    <property type="entry name" value="alpha/beta hydrolase"/>
    <property type="match status" value="1"/>
</dbReference>
<organism evidence="1 2">
    <name type="scientific">Granulicella rosea</name>
    <dbReference type="NCBI Taxonomy" id="474952"/>
    <lineage>
        <taxon>Bacteria</taxon>
        <taxon>Pseudomonadati</taxon>
        <taxon>Acidobacteriota</taxon>
        <taxon>Terriglobia</taxon>
        <taxon>Terriglobales</taxon>
        <taxon>Acidobacteriaceae</taxon>
        <taxon>Granulicella</taxon>
    </lineage>
</organism>
<dbReference type="PANTHER" id="PTHR48098:SF3">
    <property type="entry name" value="IRON(III) ENTEROBACTIN ESTERASE"/>
    <property type="match status" value="1"/>
</dbReference>
<protein>
    <submittedName>
        <fullName evidence="1">Enterochelin esterase</fullName>
    </submittedName>
</protein>
<dbReference type="InterPro" id="IPR000801">
    <property type="entry name" value="Esterase-like"/>
</dbReference>
<gene>
    <name evidence="1" type="ORF">SAMN05421770_101874</name>
</gene>
<sequence length="359" mass="40280">MKQLTGTSIWYVAVIGLRVSYDHRFHYIVNGKSIGGAADLPALGPLSYLQPGIPSGTLSDSISVVSKVYPGMVSAYRVYIPAQYDPNVSAALMVFQDGAGYLDREGMYPALNVIDNLVAMKNVPVMIGVFVNPGDIADAPKSPDFAFVQRYMKENGGTLKSDFRSEEYDTVTDRYNRYLRDEVLAKVETKYNIRKDAYSRATTGFSSGGICAFNTAWFRSDEFSRVISWSGSFSAHQWKEIPGDLDGGQDYPEKILREPHRNIRVWLADGSRDLELRDGSWPLDNIRMANALKMAGYDFHFSFGMGAHSPAYGGTQLPEEMIWLWRDYDPAKTSQVYEMEPSEKTKPLFRVSITNRDAN</sequence>
<dbReference type="EMBL" id="FZOU01000001">
    <property type="protein sequence ID" value="SNS41516.1"/>
    <property type="molecule type" value="Genomic_DNA"/>
</dbReference>
<evidence type="ECO:0000313" key="2">
    <source>
        <dbReference type="Proteomes" id="UP000198356"/>
    </source>
</evidence>
<proteinExistence type="predicted"/>
<dbReference type="InterPro" id="IPR050583">
    <property type="entry name" value="Mycobacterial_A85_antigen"/>
</dbReference>
<reference evidence="1 2" key="1">
    <citation type="submission" date="2017-06" db="EMBL/GenBank/DDBJ databases">
        <authorList>
            <person name="Kim H.J."/>
            <person name="Triplett B.A."/>
        </authorList>
    </citation>
    <scope>NUCLEOTIDE SEQUENCE [LARGE SCALE GENOMIC DNA]</scope>
    <source>
        <strain evidence="1 2">DSM 18704</strain>
    </source>
</reference>
<dbReference type="Pfam" id="PF00756">
    <property type="entry name" value="Esterase"/>
    <property type="match status" value="1"/>
</dbReference>